<dbReference type="Proteomes" id="UP001530315">
    <property type="component" value="Unassembled WGS sequence"/>
</dbReference>
<dbReference type="InterPro" id="IPR013935">
    <property type="entry name" value="Trs120_TRAPPC9"/>
</dbReference>
<dbReference type="GO" id="GO:0005794">
    <property type="term" value="C:Golgi apparatus"/>
    <property type="evidence" value="ECO:0007669"/>
    <property type="project" value="UniProtKB-SubCell"/>
</dbReference>
<feature type="domain" description="Trs120/TRAPPC9 N-terminal" evidence="2">
    <location>
        <begin position="314"/>
        <end position="430"/>
    </location>
</feature>
<feature type="region of interest" description="Disordered" evidence="1">
    <location>
        <begin position="63"/>
        <end position="85"/>
    </location>
</feature>
<sequence>MAWDRLRGGDDDFGDFGDGAADPWTDLEPHRSTSAVIGVLNMRDCRDTSDLWRAEEDLARWARSYRASPSSSSSSSSSSSRHHHRREDVALLGSGDDDHHRTTHAPIVRLFVFDSFDESVQRRVDLGRTRFKGNQLVAFPPLDMGVGGGRGGGGANSQMMALHWNVVVNDLAVALFRNVERRIRENDALAKSGWTGVTTTSRHNIGGGGGKIPPSVGSDVGASSSSSSSSSSVPAGGGGNKNDGGRDDMSSRSLASTNTTSASTNASGASTPATVGGGVGGLLKNAFDGWRPASAASAASVGVGGGGSHPTSFASDHRRASSSSSSSAAAVASGVVGVGGAASKLVTPLDLDADDADVLASVTPRDLEALKRRDAGRREKRSADLSLLAGSPIDAYERYTRAAELTRQSHDPLWYASALEGCACAFVAMADVGGHGVDEYLENNFQLPDVIMALAIAQGVASGADLGDAKGKTMTVDRTKTTLPQAVTALVEEAMSVLCRHEALAPLHAGLLLKLAEYVREDEEGHLRCRWGEGAYCYGGDANSKPPRWERTTVSRLDLRGAEVREILASDSIERGRKFTELLHRAASVGGLDDRSRADVAAACARACLIGTKETRWGDSKSCSTSPRLRFPRKAAFFTLVAAEAMARCQSDDSAECASNLYLAASHLYSRQGNVFEHGDDCATRYGWATLRAAALQGLSSQLVDKEVAEAGEDSNYAYALMFMSRVIISFIMTSHFASQFLLQRRNS</sequence>
<organism evidence="3 4">
    <name type="scientific">Stephanodiscus triporus</name>
    <dbReference type="NCBI Taxonomy" id="2934178"/>
    <lineage>
        <taxon>Eukaryota</taxon>
        <taxon>Sar</taxon>
        <taxon>Stramenopiles</taxon>
        <taxon>Ochrophyta</taxon>
        <taxon>Bacillariophyta</taxon>
        <taxon>Coscinodiscophyceae</taxon>
        <taxon>Thalassiosirophycidae</taxon>
        <taxon>Stephanodiscales</taxon>
        <taxon>Stephanodiscaceae</taxon>
        <taxon>Stephanodiscus</taxon>
    </lineage>
</organism>
<feature type="compositionally biased region" description="Low complexity" evidence="1">
    <location>
        <begin position="63"/>
        <end position="79"/>
    </location>
</feature>
<evidence type="ECO:0000313" key="4">
    <source>
        <dbReference type="Proteomes" id="UP001530315"/>
    </source>
</evidence>
<keyword evidence="4" id="KW-1185">Reference proteome</keyword>
<feature type="region of interest" description="Disordered" evidence="1">
    <location>
        <begin position="298"/>
        <end position="320"/>
    </location>
</feature>
<name>A0ABD3PU89_9STRA</name>
<comment type="caution">
    <text evidence="3">The sequence shown here is derived from an EMBL/GenBank/DDBJ whole genome shotgun (WGS) entry which is preliminary data.</text>
</comment>
<dbReference type="EMBL" id="JALLAZ020000593">
    <property type="protein sequence ID" value="KAL3791402.1"/>
    <property type="molecule type" value="Genomic_DNA"/>
</dbReference>
<dbReference type="PANTHER" id="PTHR21512:SF5">
    <property type="entry name" value="TRAFFICKING PROTEIN PARTICLE COMPLEX SUBUNIT 9"/>
    <property type="match status" value="1"/>
</dbReference>
<evidence type="ECO:0000259" key="2">
    <source>
        <dbReference type="Pfam" id="PF08626"/>
    </source>
</evidence>
<reference evidence="3 4" key="1">
    <citation type="submission" date="2024-10" db="EMBL/GenBank/DDBJ databases">
        <title>Updated reference genomes for cyclostephanoid diatoms.</title>
        <authorList>
            <person name="Roberts W.R."/>
            <person name="Alverson A.J."/>
        </authorList>
    </citation>
    <scope>NUCLEOTIDE SEQUENCE [LARGE SCALE GENOMIC DNA]</scope>
    <source>
        <strain evidence="3 4">AJA276-08</strain>
    </source>
</reference>
<feature type="region of interest" description="Disordered" evidence="1">
    <location>
        <begin position="197"/>
        <end position="274"/>
    </location>
</feature>
<proteinExistence type="predicted"/>
<dbReference type="PANTHER" id="PTHR21512">
    <property type="entry name" value="TRAFFICKING PROTEIN PARTICLE COMPLEX SUBUNIT 9"/>
    <property type="match status" value="1"/>
</dbReference>
<feature type="compositionally biased region" description="Low complexity" evidence="1">
    <location>
        <begin position="251"/>
        <end position="274"/>
    </location>
</feature>
<evidence type="ECO:0000313" key="3">
    <source>
        <dbReference type="EMBL" id="KAL3791402.1"/>
    </source>
</evidence>
<dbReference type="Pfam" id="PF08626">
    <property type="entry name" value="TRAPPC9-Trs120"/>
    <property type="match status" value="1"/>
</dbReference>
<evidence type="ECO:0000256" key="1">
    <source>
        <dbReference type="SAM" id="MobiDB-lite"/>
    </source>
</evidence>
<feature type="compositionally biased region" description="Low complexity" evidence="1">
    <location>
        <begin position="213"/>
        <end position="234"/>
    </location>
</feature>
<accession>A0ABD3PU89</accession>
<protein>
    <recommendedName>
        <fullName evidence="2">Trs120/TRAPPC9 N-terminal domain-containing protein</fullName>
    </recommendedName>
</protein>
<gene>
    <name evidence="3" type="ORF">ACHAW5_005776</name>
</gene>
<dbReference type="AlphaFoldDB" id="A0ABD3PU89"/>
<dbReference type="InterPro" id="IPR058563">
    <property type="entry name" value="Trs120_TRAPPC9_N"/>
</dbReference>